<dbReference type="InterPro" id="IPR039538">
    <property type="entry name" value="BetI_C"/>
</dbReference>
<evidence type="ECO:0000256" key="4">
    <source>
        <dbReference type="ARBA" id="ARBA00023163"/>
    </source>
</evidence>
<keyword evidence="4" id="KW-0804">Transcription</keyword>
<evidence type="ECO:0000256" key="2">
    <source>
        <dbReference type="ARBA" id="ARBA00023015"/>
    </source>
</evidence>
<dbReference type="RefSeq" id="WP_094475015.1">
    <property type="nucleotide sequence ID" value="NZ_NOXT01000124.1"/>
</dbReference>
<dbReference type="InterPro" id="IPR050109">
    <property type="entry name" value="HTH-type_TetR-like_transc_reg"/>
</dbReference>
<evidence type="ECO:0000256" key="1">
    <source>
        <dbReference type="ARBA" id="ARBA00022491"/>
    </source>
</evidence>
<dbReference type="Proteomes" id="UP000216991">
    <property type="component" value="Unassembled WGS sequence"/>
</dbReference>
<keyword evidence="1" id="KW-0678">Repressor</keyword>
<feature type="DNA-binding region" description="H-T-H motif" evidence="5">
    <location>
        <begin position="31"/>
        <end position="50"/>
    </location>
</feature>
<dbReference type="OrthoDB" id="9809265at2"/>
<evidence type="ECO:0000259" key="6">
    <source>
        <dbReference type="PROSITE" id="PS50977"/>
    </source>
</evidence>
<keyword evidence="8" id="KW-1185">Reference proteome</keyword>
<name>A0A255Y6C5_9SPHN</name>
<dbReference type="PROSITE" id="PS50977">
    <property type="entry name" value="HTH_TETR_2"/>
    <property type="match status" value="1"/>
</dbReference>
<evidence type="ECO:0000256" key="3">
    <source>
        <dbReference type="ARBA" id="ARBA00023125"/>
    </source>
</evidence>
<sequence>MPKTVDHAARRDNLASTAAAVIAAHGLAGASMRDVAASAGVTTGSVTHHFPGRSDLIAAAYDKVMGRLLERLDEPAGHGELLATMASYLPQDDESAAEWRVWLAFSAEALVNPALLARHRAYYAAITDRLAADLSPPQADLLVALIDGLAIRILLEPADWPSSRITTTLAAALPALA</sequence>
<feature type="domain" description="HTH tetR-type" evidence="6">
    <location>
        <begin position="8"/>
        <end position="68"/>
    </location>
</feature>
<dbReference type="Pfam" id="PF00440">
    <property type="entry name" value="TetR_N"/>
    <property type="match status" value="1"/>
</dbReference>
<dbReference type="PANTHER" id="PTHR30055">
    <property type="entry name" value="HTH-TYPE TRANSCRIPTIONAL REGULATOR RUTR"/>
    <property type="match status" value="1"/>
</dbReference>
<protein>
    <recommendedName>
        <fullName evidence="6">HTH tetR-type domain-containing protein</fullName>
    </recommendedName>
</protein>
<keyword evidence="3 5" id="KW-0238">DNA-binding</keyword>
<organism evidence="7 8">
    <name type="scientific">Sandarakinorhabdus cyanobacteriorum</name>
    <dbReference type="NCBI Taxonomy" id="1981098"/>
    <lineage>
        <taxon>Bacteria</taxon>
        <taxon>Pseudomonadati</taxon>
        <taxon>Pseudomonadota</taxon>
        <taxon>Alphaproteobacteria</taxon>
        <taxon>Sphingomonadales</taxon>
        <taxon>Sphingosinicellaceae</taxon>
        <taxon>Sandarakinorhabdus</taxon>
    </lineage>
</organism>
<dbReference type="GO" id="GO:0003700">
    <property type="term" value="F:DNA-binding transcription factor activity"/>
    <property type="evidence" value="ECO:0007669"/>
    <property type="project" value="TreeGrafter"/>
</dbReference>
<dbReference type="SUPFAM" id="SSF48498">
    <property type="entry name" value="Tetracyclin repressor-like, C-terminal domain"/>
    <property type="match status" value="1"/>
</dbReference>
<dbReference type="InterPro" id="IPR001647">
    <property type="entry name" value="HTH_TetR"/>
</dbReference>
<dbReference type="Gene3D" id="1.10.357.10">
    <property type="entry name" value="Tetracycline Repressor, domain 2"/>
    <property type="match status" value="1"/>
</dbReference>
<accession>A0A255Y6C5</accession>
<dbReference type="GO" id="GO:0000976">
    <property type="term" value="F:transcription cis-regulatory region binding"/>
    <property type="evidence" value="ECO:0007669"/>
    <property type="project" value="TreeGrafter"/>
</dbReference>
<evidence type="ECO:0000256" key="5">
    <source>
        <dbReference type="PROSITE-ProRule" id="PRU00335"/>
    </source>
</evidence>
<gene>
    <name evidence="7" type="ORF">CHU93_15285</name>
</gene>
<keyword evidence="2" id="KW-0805">Transcription regulation</keyword>
<dbReference type="EMBL" id="NOXT01000124">
    <property type="protein sequence ID" value="OYQ24721.1"/>
    <property type="molecule type" value="Genomic_DNA"/>
</dbReference>
<evidence type="ECO:0000313" key="8">
    <source>
        <dbReference type="Proteomes" id="UP000216991"/>
    </source>
</evidence>
<evidence type="ECO:0000313" key="7">
    <source>
        <dbReference type="EMBL" id="OYQ24721.1"/>
    </source>
</evidence>
<dbReference type="InterPro" id="IPR036271">
    <property type="entry name" value="Tet_transcr_reg_TetR-rel_C_sf"/>
</dbReference>
<dbReference type="SUPFAM" id="SSF46689">
    <property type="entry name" value="Homeodomain-like"/>
    <property type="match status" value="1"/>
</dbReference>
<proteinExistence type="predicted"/>
<dbReference type="InterPro" id="IPR009057">
    <property type="entry name" value="Homeodomain-like_sf"/>
</dbReference>
<comment type="caution">
    <text evidence="7">The sequence shown here is derived from an EMBL/GenBank/DDBJ whole genome shotgun (WGS) entry which is preliminary data.</text>
</comment>
<dbReference type="PANTHER" id="PTHR30055:SF228">
    <property type="entry name" value="TRANSCRIPTIONAL REGULATOR-RELATED"/>
    <property type="match status" value="1"/>
</dbReference>
<dbReference type="Pfam" id="PF13977">
    <property type="entry name" value="TetR_C_6"/>
    <property type="match status" value="1"/>
</dbReference>
<dbReference type="AlphaFoldDB" id="A0A255Y6C5"/>
<reference evidence="7 8" key="1">
    <citation type="submission" date="2017-07" db="EMBL/GenBank/DDBJ databases">
        <title>Sandarakinorhabdus cyanobacteriorum sp. nov., a novel bacterium isolated from cyanobacterial aggregates in a eutrophic lake.</title>
        <authorList>
            <person name="Cai H."/>
        </authorList>
    </citation>
    <scope>NUCLEOTIDE SEQUENCE [LARGE SCALE GENOMIC DNA]</scope>
    <source>
        <strain evidence="7 8">TH057</strain>
    </source>
</reference>
<dbReference type="PRINTS" id="PR00455">
    <property type="entry name" value="HTHTETR"/>
</dbReference>